<gene>
    <name evidence="2" type="ORF">EVAR_68755_1</name>
</gene>
<dbReference type="EMBL" id="BGZK01002503">
    <property type="protein sequence ID" value="GBP94427.1"/>
    <property type="molecule type" value="Genomic_DNA"/>
</dbReference>
<organism evidence="2 3">
    <name type="scientific">Eumeta variegata</name>
    <name type="common">Bagworm moth</name>
    <name type="synonym">Eumeta japonica</name>
    <dbReference type="NCBI Taxonomy" id="151549"/>
    <lineage>
        <taxon>Eukaryota</taxon>
        <taxon>Metazoa</taxon>
        <taxon>Ecdysozoa</taxon>
        <taxon>Arthropoda</taxon>
        <taxon>Hexapoda</taxon>
        <taxon>Insecta</taxon>
        <taxon>Pterygota</taxon>
        <taxon>Neoptera</taxon>
        <taxon>Endopterygota</taxon>
        <taxon>Lepidoptera</taxon>
        <taxon>Glossata</taxon>
        <taxon>Ditrysia</taxon>
        <taxon>Tineoidea</taxon>
        <taxon>Psychidae</taxon>
        <taxon>Oiketicinae</taxon>
        <taxon>Eumeta</taxon>
    </lineage>
</organism>
<dbReference type="AlphaFoldDB" id="A0A4C2A694"/>
<proteinExistence type="predicted"/>
<feature type="compositionally biased region" description="Basic residues" evidence="1">
    <location>
        <begin position="1"/>
        <end position="11"/>
    </location>
</feature>
<evidence type="ECO:0000313" key="2">
    <source>
        <dbReference type="EMBL" id="GBP94427.1"/>
    </source>
</evidence>
<protein>
    <submittedName>
        <fullName evidence="2">Uncharacterized protein</fullName>
    </submittedName>
</protein>
<accession>A0A4C2A694</accession>
<dbReference type="Proteomes" id="UP000299102">
    <property type="component" value="Unassembled WGS sequence"/>
</dbReference>
<evidence type="ECO:0000313" key="3">
    <source>
        <dbReference type="Proteomes" id="UP000299102"/>
    </source>
</evidence>
<evidence type="ECO:0000256" key="1">
    <source>
        <dbReference type="SAM" id="MobiDB-lite"/>
    </source>
</evidence>
<comment type="caution">
    <text evidence="2">The sequence shown here is derived from an EMBL/GenBank/DDBJ whole genome shotgun (WGS) entry which is preliminary data.</text>
</comment>
<feature type="compositionally biased region" description="Gly residues" evidence="1">
    <location>
        <begin position="53"/>
        <end position="64"/>
    </location>
</feature>
<name>A0A4C2A694_EUMVA</name>
<reference evidence="2 3" key="1">
    <citation type="journal article" date="2019" name="Commun. Biol.">
        <title>The bagworm genome reveals a unique fibroin gene that provides high tensile strength.</title>
        <authorList>
            <person name="Kono N."/>
            <person name="Nakamura H."/>
            <person name="Ohtoshi R."/>
            <person name="Tomita M."/>
            <person name="Numata K."/>
            <person name="Arakawa K."/>
        </authorList>
    </citation>
    <scope>NUCLEOTIDE SEQUENCE [LARGE SCALE GENOMIC DNA]</scope>
</reference>
<keyword evidence="3" id="KW-1185">Reference proteome</keyword>
<feature type="region of interest" description="Disordered" evidence="1">
    <location>
        <begin position="1"/>
        <end position="75"/>
    </location>
</feature>
<sequence length="75" mass="7722">MEAMKVPRRWHLTADGNPLPNDVTPAPRRRRPLASGGAALGHVSVARLSKSADGGGRGGAGGGRRSVLNLNGARD</sequence>